<name>A0A7T2YYG8_9BURK</name>
<reference evidence="2 3" key="1">
    <citation type="submission" date="2020-12" db="EMBL/GenBank/DDBJ databases">
        <title>FDA dAtabase for Regulatory Grade micrObial Sequences (FDA-ARGOS): Supporting development and validation of Infectious Disease Dx tests.</title>
        <authorList>
            <person name="Sproer C."/>
            <person name="Gronow S."/>
            <person name="Severitt S."/>
            <person name="Schroder I."/>
            <person name="Tallon L."/>
            <person name="Sadzewicz L."/>
            <person name="Zhao X."/>
            <person name="Boylan J."/>
            <person name="Ott S."/>
            <person name="Bowen H."/>
            <person name="Vavikolanu K."/>
            <person name="Mehta A."/>
            <person name="Aluvathingal J."/>
            <person name="Nadendla S."/>
            <person name="Lowell S."/>
            <person name="Myers T."/>
            <person name="Yan Y."/>
            <person name="Sichtig H."/>
        </authorList>
    </citation>
    <scope>NUCLEOTIDE SEQUENCE [LARGE SCALE GENOMIC DNA]</scope>
    <source>
        <strain evidence="2 3">FDAARGOS_890</strain>
    </source>
</reference>
<accession>A0A7T2YYG8</accession>
<feature type="domain" description="DUF4815" evidence="1">
    <location>
        <begin position="4"/>
        <end position="563"/>
    </location>
</feature>
<evidence type="ECO:0000259" key="1">
    <source>
        <dbReference type="Pfam" id="PF16075"/>
    </source>
</evidence>
<proteinExistence type="predicted"/>
<dbReference type="Proteomes" id="UP000595064">
    <property type="component" value="Chromosome"/>
</dbReference>
<dbReference type="InterPro" id="IPR032096">
    <property type="entry name" value="DUF4815"/>
</dbReference>
<sequence length="720" mass="77258">MTSYNRFDPAKGYTEHIFHADRVAQSAEPNEMQAQANYRLRRVADVLFSNGDITAGARCTVDPETGACQLEAGSIYIHGAVHDVAAAALQIATQGTVHVGVLYSTRIVTAEEDPSLYNPAVGTSGYGEPGADRIKVSVVWGLQGQGAGDFYPVWTVEDGIVKPREPAPQLNAVTQAIRRYDERSTGGTYAVRGLSTIQLPDDEQGNQVYAITAGAAQVVGAAIEVPADRRLVYAAKPNMAQVSSEPHGSTTEAQQHVTFDRWPVLEPASVRITRRKTAQVVHGSFVGAADPLPDGSVIRINSVTQGAKTFTPDVDYKLTAQQVDWSPTGAEPTPGSSYNVTYEYISTEPVLNQTPRGFDVSGALVGTLILVDYRFALRRIDRIVMDGDGLINVVKGIPATWQPVPPDVPDSMLALGSIYQTWEAATRRTESDSVRMVPMATLVDYRRRMDDIEMDLAELRLATDTAGRYSGLKKGYFADPMKDDSMRDQGLAQTALVTGGALQLYEAEAAHMLGDGRTAHALDYTLVPVIRQNSVSRSMLINGLGVAGDMPATVTLVPAVDRWEYPQQMQYPKGVILRFGHGANFQATGFTEDMIQPNIDPALIDTTGITLRTIDVAFEVAGFRPLEPLKAARFDGQPVAAAPAAGGSLVADAQGMLRGKFTIPAGIPVGAKAVEFEGEQGTTGRAQFVGSASIKLLVQATANLAWGDRSAGQITITYVV</sequence>
<gene>
    <name evidence="2" type="ORF">I6G47_16075</name>
</gene>
<dbReference type="KEGG" id="dla:I6G47_16075"/>
<evidence type="ECO:0000313" key="3">
    <source>
        <dbReference type="Proteomes" id="UP000595064"/>
    </source>
</evidence>
<dbReference type="Pfam" id="PF16075">
    <property type="entry name" value="DUF4815"/>
    <property type="match status" value="1"/>
</dbReference>
<keyword evidence="3" id="KW-1185">Reference proteome</keyword>
<dbReference type="EMBL" id="CP065748">
    <property type="protein sequence ID" value="QPS84482.1"/>
    <property type="molecule type" value="Genomic_DNA"/>
</dbReference>
<protein>
    <submittedName>
        <fullName evidence="2">DUF4815 domain-containing protein</fullName>
    </submittedName>
</protein>
<dbReference type="RefSeq" id="WP_133073850.1">
    <property type="nucleotide sequence ID" value="NZ_CP065748.1"/>
</dbReference>
<organism evidence="2 3">
    <name type="scientific">Delftia lacustris</name>
    <dbReference type="NCBI Taxonomy" id="558537"/>
    <lineage>
        <taxon>Bacteria</taxon>
        <taxon>Pseudomonadati</taxon>
        <taxon>Pseudomonadota</taxon>
        <taxon>Betaproteobacteria</taxon>
        <taxon>Burkholderiales</taxon>
        <taxon>Comamonadaceae</taxon>
        <taxon>Delftia</taxon>
    </lineage>
</organism>
<dbReference type="AlphaFoldDB" id="A0A7T2YYG8"/>
<evidence type="ECO:0000313" key="2">
    <source>
        <dbReference type="EMBL" id="QPS84482.1"/>
    </source>
</evidence>